<dbReference type="PANTHER" id="PTHR42850:SF2">
    <property type="entry name" value="BLL5683 PROTEIN"/>
    <property type="match status" value="1"/>
</dbReference>
<comment type="similarity">
    <text evidence="1 2">Belongs to the metallophosphoesterase superfamily. YfcE family.</text>
</comment>
<dbReference type="InterPro" id="IPR011152">
    <property type="entry name" value="Pesterase_MJ0912"/>
</dbReference>
<dbReference type="GO" id="GO:0016791">
    <property type="term" value="F:phosphatase activity"/>
    <property type="evidence" value="ECO:0007669"/>
    <property type="project" value="TreeGrafter"/>
</dbReference>
<evidence type="ECO:0000259" key="3">
    <source>
        <dbReference type="Pfam" id="PF12850"/>
    </source>
</evidence>
<name>A0A1Q8QZZ8_9FIRM</name>
<dbReference type="Gene3D" id="3.60.21.10">
    <property type="match status" value="1"/>
</dbReference>
<dbReference type="InterPro" id="IPR000979">
    <property type="entry name" value="Phosphodiesterase_MJ0936/Vps29"/>
</dbReference>
<protein>
    <recommendedName>
        <fullName evidence="2">Phosphoesterase</fullName>
        <ecNumber evidence="2">3.1.4.-</ecNumber>
    </recommendedName>
</protein>
<proteinExistence type="inferred from homology"/>
<dbReference type="RefSeq" id="WP_075363815.1">
    <property type="nucleotide sequence ID" value="NZ_MLBF01000005.1"/>
</dbReference>
<dbReference type="EMBL" id="MLBF01000005">
    <property type="protein sequence ID" value="OLN32942.1"/>
    <property type="molecule type" value="Genomic_DNA"/>
</dbReference>
<keyword evidence="5" id="KW-1185">Reference proteome</keyword>
<dbReference type="Pfam" id="PF12850">
    <property type="entry name" value="Metallophos_2"/>
    <property type="match status" value="1"/>
</dbReference>
<evidence type="ECO:0000256" key="2">
    <source>
        <dbReference type="RuleBase" id="RU362039"/>
    </source>
</evidence>
<dbReference type="STRING" id="1888891.DSOL_1053"/>
<accession>A0A1Q8QZZ8</accession>
<dbReference type="Proteomes" id="UP000186102">
    <property type="component" value="Unassembled WGS sequence"/>
</dbReference>
<organism evidence="4 5">
    <name type="scientific">Desulfosporosinus metallidurans</name>
    <dbReference type="NCBI Taxonomy" id="1888891"/>
    <lineage>
        <taxon>Bacteria</taxon>
        <taxon>Bacillati</taxon>
        <taxon>Bacillota</taxon>
        <taxon>Clostridia</taxon>
        <taxon>Eubacteriales</taxon>
        <taxon>Desulfitobacteriaceae</taxon>
        <taxon>Desulfosporosinus</taxon>
    </lineage>
</organism>
<dbReference type="GO" id="GO:0005737">
    <property type="term" value="C:cytoplasm"/>
    <property type="evidence" value="ECO:0007669"/>
    <property type="project" value="TreeGrafter"/>
</dbReference>
<sequence length="238" mass="26699">MKVAIISDIHANVIALKAVLKDIEEQQVDSVYCVGDLVGYAPFPNEVIDLIKEKNIPTVMGNYDDGIGYQRFICGCDYKDAEAEALGHQSIAWTKRHILEENKEFLRNLPKEIRVNIADKRLLIVHGSPNRLNEYVTEEIPEDYASELIALAHTDVLICGHTHLPFTMVLKDKLLINVGSVGRPKHGDPHAIYALISIARDVTVDFRKVPYDYEATATAIEASELPNEFAQIIRTGKY</sequence>
<dbReference type="InterPro" id="IPR024654">
    <property type="entry name" value="Calcineurin-like_PHP_lpxH"/>
</dbReference>
<evidence type="ECO:0000256" key="1">
    <source>
        <dbReference type="ARBA" id="ARBA00008950"/>
    </source>
</evidence>
<comment type="caution">
    <text evidence="4">The sequence shown here is derived from an EMBL/GenBank/DDBJ whole genome shotgun (WGS) entry which is preliminary data.</text>
</comment>
<gene>
    <name evidence="4" type="ORF">DSOL_1053</name>
</gene>
<dbReference type="InterPro" id="IPR050126">
    <property type="entry name" value="Ap4A_hydrolase"/>
</dbReference>
<dbReference type="AlphaFoldDB" id="A0A1Q8QZZ8"/>
<dbReference type="GO" id="GO:0046872">
    <property type="term" value="F:metal ion binding"/>
    <property type="evidence" value="ECO:0007669"/>
    <property type="project" value="UniProtKB-KW"/>
</dbReference>
<evidence type="ECO:0000313" key="5">
    <source>
        <dbReference type="Proteomes" id="UP000186102"/>
    </source>
</evidence>
<keyword evidence="2" id="KW-0479">Metal-binding</keyword>
<dbReference type="InterPro" id="IPR029052">
    <property type="entry name" value="Metallo-depent_PP-like"/>
</dbReference>
<feature type="domain" description="Calcineurin-like phosphoesterase" evidence="3">
    <location>
        <begin position="1"/>
        <end position="199"/>
    </location>
</feature>
<dbReference type="PANTHER" id="PTHR42850">
    <property type="entry name" value="METALLOPHOSPHOESTERASE"/>
    <property type="match status" value="1"/>
</dbReference>
<reference evidence="4 5" key="1">
    <citation type="submission" date="2016-09" db="EMBL/GenBank/DDBJ databases">
        <title>Complete genome of Desulfosporosinus sp. OL.</title>
        <authorList>
            <person name="Mardanov A."/>
            <person name="Beletsky A."/>
            <person name="Panova A."/>
            <person name="Karnachuk O."/>
            <person name="Ravin N."/>
        </authorList>
    </citation>
    <scope>NUCLEOTIDE SEQUENCE [LARGE SCALE GENOMIC DNA]</scope>
    <source>
        <strain evidence="4 5">OL</strain>
    </source>
</reference>
<comment type="cofactor">
    <cofactor evidence="2">
        <name>a divalent metal cation</name>
        <dbReference type="ChEBI" id="CHEBI:60240"/>
    </cofactor>
</comment>
<dbReference type="SUPFAM" id="SSF56300">
    <property type="entry name" value="Metallo-dependent phosphatases"/>
    <property type="match status" value="1"/>
</dbReference>
<evidence type="ECO:0000313" key="4">
    <source>
        <dbReference type="EMBL" id="OLN32942.1"/>
    </source>
</evidence>
<dbReference type="PIRSF" id="PIRSF000883">
    <property type="entry name" value="Pesterase_MJ0912"/>
    <property type="match status" value="1"/>
</dbReference>
<dbReference type="OrthoDB" id="9800565at2"/>
<dbReference type="NCBIfam" id="TIGR00040">
    <property type="entry name" value="yfcE"/>
    <property type="match status" value="1"/>
</dbReference>
<dbReference type="EC" id="3.1.4.-" evidence="2"/>